<proteinExistence type="predicted"/>
<dbReference type="AlphaFoldDB" id="A0A8D8ZI48"/>
<evidence type="ECO:0000313" key="1">
    <source>
        <dbReference type="EMBL" id="CAG6748115.1"/>
    </source>
</evidence>
<dbReference type="EMBL" id="HBUF01517349">
    <property type="protein sequence ID" value="CAG6748115.1"/>
    <property type="molecule type" value="Transcribed_RNA"/>
</dbReference>
<name>A0A8D8ZI48_9HEMI</name>
<protein>
    <submittedName>
        <fullName evidence="1">Uncharacterized protein</fullName>
    </submittedName>
</protein>
<accession>A0A8D8ZI48</accession>
<organism evidence="1">
    <name type="scientific">Cacopsylla melanoneura</name>
    <dbReference type="NCBI Taxonomy" id="428564"/>
    <lineage>
        <taxon>Eukaryota</taxon>
        <taxon>Metazoa</taxon>
        <taxon>Ecdysozoa</taxon>
        <taxon>Arthropoda</taxon>
        <taxon>Hexapoda</taxon>
        <taxon>Insecta</taxon>
        <taxon>Pterygota</taxon>
        <taxon>Neoptera</taxon>
        <taxon>Paraneoptera</taxon>
        <taxon>Hemiptera</taxon>
        <taxon>Sternorrhyncha</taxon>
        <taxon>Psylloidea</taxon>
        <taxon>Psyllidae</taxon>
        <taxon>Psyllinae</taxon>
        <taxon>Cacopsylla</taxon>
    </lineage>
</organism>
<reference evidence="1" key="1">
    <citation type="submission" date="2021-05" db="EMBL/GenBank/DDBJ databases">
        <authorList>
            <person name="Alioto T."/>
            <person name="Alioto T."/>
            <person name="Gomez Garrido J."/>
        </authorList>
    </citation>
    <scope>NUCLEOTIDE SEQUENCE</scope>
</reference>
<sequence length="202" mass="22966">MKGVQSVKDCVKGPEHTTKMFEIPTKKLSTFKFPTKKHSNLKYSETNYESKNNLKVPNSTENRRAPILSTQCTEKSHESLFDRDVLDQFRESVVDLQSKGFVMGKEEARHQSERIRENDHLVSLSSSIYSLFRSPPLSHLNLSSPKQDTLDDTSSIIVGLGDLNELSDAESILSFDGDLQKIPYYRQLILHSDEMSLQSTLL</sequence>